<dbReference type="RefSeq" id="WP_141167618.1">
    <property type="nucleotide sequence ID" value="NZ_VHLH01000026.1"/>
</dbReference>
<proteinExistence type="predicted"/>
<feature type="domain" description="Helix-turn-helix" evidence="2">
    <location>
        <begin position="5"/>
        <end position="52"/>
    </location>
</feature>
<dbReference type="Proteomes" id="UP000320314">
    <property type="component" value="Unassembled WGS sequence"/>
</dbReference>
<dbReference type="AlphaFoldDB" id="A0A506U056"/>
<sequence>MADVYTPRTLAAEMACSERHVRNLIASGQLRAFRFGGKLLRIPKDAVEEFIECQNTVSGSSEEDGAPSDTSRANDSAVRLVRLTR</sequence>
<feature type="region of interest" description="Disordered" evidence="1">
    <location>
        <begin position="56"/>
        <end position="77"/>
    </location>
</feature>
<gene>
    <name evidence="3" type="ORF">FJU11_13615</name>
</gene>
<keyword evidence="4" id="KW-1185">Reference proteome</keyword>
<dbReference type="EMBL" id="VHLH01000026">
    <property type="protein sequence ID" value="TPW26838.1"/>
    <property type="molecule type" value="Genomic_DNA"/>
</dbReference>
<organism evidence="3 4">
    <name type="scientific">Pararhizobium mangrovi</name>
    <dbReference type="NCBI Taxonomy" id="2590452"/>
    <lineage>
        <taxon>Bacteria</taxon>
        <taxon>Pseudomonadati</taxon>
        <taxon>Pseudomonadota</taxon>
        <taxon>Alphaproteobacteria</taxon>
        <taxon>Hyphomicrobiales</taxon>
        <taxon>Rhizobiaceae</taxon>
        <taxon>Rhizobium/Agrobacterium group</taxon>
        <taxon>Pararhizobium</taxon>
    </lineage>
</organism>
<evidence type="ECO:0000259" key="2">
    <source>
        <dbReference type="Pfam" id="PF12728"/>
    </source>
</evidence>
<dbReference type="Pfam" id="PF12728">
    <property type="entry name" value="HTH_17"/>
    <property type="match status" value="1"/>
</dbReference>
<evidence type="ECO:0000313" key="3">
    <source>
        <dbReference type="EMBL" id="TPW26838.1"/>
    </source>
</evidence>
<name>A0A506U056_9HYPH</name>
<dbReference type="InterPro" id="IPR010093">
    <property type="entry name" value="SinI_DNA-bd"/>
</dbReference>
<evidence type="ECO:0000313" key="4">
    <source>
        <dbReference type="Proteomes" id="UP000320314"/>
    </source>
</evidence>
<dbReference type="NCBIfam" id="TIGR01764">
    <property type="entry name" value="excise"/>
    <property type="match status" value="1"/>
</dbReference>
<reference evidence="3 4" key="1">
    <citation type="submission" date="2019-06" db="EMBL/GenBank/DDBJ databases">
        <authorList>
            <person name="Li M."/>
        </authorList>
    </citation>
    <scope>NUCLEOTIDE SEQUENCE [LARGE SCALE GENOMIC DNA]</scope>
    <source>
        <strain evidence="3 4">BGMRC6574</strain>
    </source>
</reference>
<dbReference type="GO" id="GO:0003677">
    <property type="term" value="F:DNA binding"/>
    <property type="evidence" value="ECO:0007669"/>
    <property type="project" value="InterPro"/>
</dbReference>
<evidence type="ECO:0000256" key="1">
    <source>
        <dbReference type="SAM" id="MobiDB-lite"/>
    </source>
</evidence>
<dbReference type="InterPro" id="IPR041657">
    <property type="entry name" value="HTH_17"/>
</dbReference>
<dbReference type="OrthoDB" id="7872598at2"/>
<accession>A0A506U056</accession>
<protein>
    <submittedName>
        <fullName evidence="3">Helix-turn-helix domain-containing protein</fullName>
    </submittedName>
</protein>
<comment type="caution">
    <text evidence="3">The sequence shown here is derived from an EMBL/GenBank/DDBJ whole genome shotgun (WGS) entry which is preliminary data.</text>
</comment>